<comment type="similarity">
    <text evidence="6">In the C-terminal section; belongs to the TrpF family.</text>
</comment>
<feature type="domain" description="N-(5'phosphoribosyl) anthranilate isomerase (PRAI)" evidence="19">
    <location>
        <begin position="260"/>
        <end position="452"/>
    </location>
</feature>
<comment type="similarity">
    <text evidence="17">Belongs to the TrpF family.</text>
</comment>
<evidence type="ECO:0000256" key="9">
    <source>
        <dbReference type="ARBA" id="ARBA00022793"/>
    </source>
</evidence>
<comment type="similarity">
    <text evidence="16">Belongs to the TrpC family.</text>
</comment>
<evidence type="ECO:0000256" key="3">
    <source>
        <dbReference type="ARBA" id="ARBA00004664"/>
    </source>
</evidence>
<accession>A0A8J2U370</accession>
<dbReference type="Proteomes" id="UP000619743">
    <property type="component" value="Unassembled WGS sequence"/>
</dbReference>
<evidence type="ECO:0000256" key="7">
    <source>
        <dbReference type="ARBA" id="ARBA00011245"/>
    </source>
</evidence>
<evidence type="ECO:0000256" key="16">
    <source>
        <dbReference type="HAMAP-Rule" id="MF_00134"/>
    </source>
</evidence>
<dbReference type="GO" id="GO:0004640">
    <property type="term" value="F:phosphoribosylanthranilate isomerase activity"/>
    <property type="evidence" value="ECO:0007669"/>
    <property type="project" value="UniProtKB-UniRule"/>
</dbReference>
<dbReference type="Pfam" id="PF00218">
    <property type="entry name" value="IGPS"/>
    <property type="match status" value="1"/>
</dbReference>
<dbReference type="PANTHER" id="PTHR22854:SF2">
    <property type="entry name" value="INDOLE-3-GLYCEROL-PHOSPHATE SYNTHASE"/>
    <property type="match status" value="1"/>
</dbReference>
<comment type="pathway">
    <text evidence="3 17">Amino-acid biosynthesis; L-tryptophan biosynthesis; L-tryptophan from chorismate: step 3/5.</text>
</comment>
<evidence type="ECO:0000256" key="13">
    <source>
        <dbReference type="ARBA" id="ARBA00023239"/>
    </source>
</evidence>
<reference evidence="21" key="1">
    <citation type="journal article" date="2019" name="Int. J. Syst. Evol. Microbiol.">
        <title>The Global Catalogue of Microorganisms (GCM) 10K type strain sequencing project: providing services to taxonomists for standard genome sequencing and annotation.</title>
        <authorList>
            <consortium name="The Broad Institute Genomics Platform"/>
            <consortium name="The Broad Institute Genome Sequencing Center for Infectious Disease"/>
            <person name="Wu L."/>
            <person name="Ma J."/>
        </authorList>
    </citation>
    <scope>NUCLEOTIDE SEQUENCE [LARGE SCALE GENOMIC DNA]</scope>
    <source>
        <strain evidence="21">CGMCC 1.10130</strain>
    </source>
</reference>
<evidence type="ECO:0000313" key="21">
    <source>
        <dbReference type="Proteomes" id="UP000619743"/>
    </source>
</evidence>
<evidence type="ECO:0000313" key="20">
    <source>
        <dbReference type="EMBL" id="GGA69456.1"/>
    </source>
</evidence>
<dbReference type="CDD" id="cd00405">
    <property type="entry name" value="PRAI"/>
    <property type="match status" value="1"/>
</dbReference>
<keyword evidence="8 16" id="KW-0028">Amino-acid biosynthesis</keyword>
<dbReference type="Gene3D" id="3.20.20.70">
    <property type="entry name" value="Aldolase class I"/>
    <property type="match status" value="2"/>
</dbReference>
<evidence type="ECO:0000256" key="14">
    <source>
        <dbReference type="ARBA" id="ARBA00023268"/>
    </source>
</evidence>
<gene>
    <name evidence="20" type="primary">trpCF</name>
    <name evidence="16" type="synonym">trpC</name>
    <name evidence="17" type="synonym">trpF</name>
    <name evidence="20" type="ORF">GCM10011369_08910</name>
</gene>
<dbReference type="InterPro" id="IPR011060">
    <property type="entry name" value="RibuloseP-bd_barrel"/>
</dbReference>
<dbReference type="FunFam" id="3.20.20.70:FF:000024">
    <property type="entry name" value="Indole-3-glycerol phosphate synthase"/>
    <property type="match status" value="1"/>
</dbReference>
<name>A0A8J2U370_9GAMM</name>
<evidence type="ECO:0000256" key="1">
    <source>
        <dbReference type="ARBA" id="ARBA00001164"/>
    </source>
</evidence>
<comment type="similarity">
    <text evidence="5">In the N-terminal section; belongs to the TrpC family.</text>
</comment>
<comment type="subunit">
    <text evidence="7">Monomer.</text>
</comment>
<organism evidence="20 21">
    <name type="scientific">Neiella marina</name>
    <dbReference type="NCBI Taxonomy" id="508461"/>
    <lineage>
        <taxon>Bacteria</taxon>
        <taxon>Pseudomonadati</taxon>
        <taxon>Pseudomonadota</taxon>
        <taxon>Gammaproteobacteria</taxon>
        <taxon>Alteromonadales</taxon>
        <taxon>Echinimonadaceae</taxon>
        <taxon>Neiella</taxon>
    </lineage>
</organism>
<evidence type="ECO:0000259" key="19">
    <source>
        <dbReference type="Pfam" id="PF00697"/>
    </source>
</evidence>
<dbReference type="InterPro" id="IPR001468">
    <property type="entry name" value="Indole-3-GlycerolPSynthase_CS"/>
</dbReference>
<dbReference type="FunFam" id="3.20.20.70:FF:000165">
    <property type="entry name" value="Multifunctional fusion protein"/>
    <property type="match status" value="1"/>
</dbReference>
<dbReference type="Pfam" id="PF00697">
    <property type="entry name" value="PRAI"/>
    <property type="match status" value="1"/>
</dbReference>
<dbReference type="InterPro" id="IPR045186">
    <property type="entry name" value="Indole-3-glycerol_P_synth"/>
</dbReference>
<comment type="function">
    <text evidence="15">Bifunctional enzyme that catalyzes two sequential steps of tryptophan biosynthetic pathway. The first reaction is catalyzed by the isomerase, coded by the TrpF domain; the second reaction is catalyzed by the synthase, coded by the TrpC domain.</text>
</comment>
<evidence type="ECO:0000259" key="18">
    <source>
        <dbReference type="Pfam" id="PF00218"/>
    </source>
</evidence>
<comment type="caution">
    <text evidence="20">The sequence shown here is derived from an EMBL/GenBank/DDBJ whole genome shotgun (WGS) entry which is preliminary data.</text>
</comment>
<protein>
    <recommendedName>
        <fullName evidence="16 17">Multifunctional fusion protein</fullName>
    </recommendedName>
    <domain>
        <recommendedName>
            <fullName evidence="16">Indole-3-glycerol phosphate synthase</fullName>
            <shortName evidence="16">IGPS</shortName>
            <ecNumber evidence="16">4.1.1.48</ecNumber>
        </recommendedName>
    </domain>
    <domain>
        <recommendedName>
            <fullName evidence="17">N-(5'-phosphoribosyl)anthranilate isomerase</fullName>
            <shortName evidence="17">PRAI</shortName>
            <ecNumber evidence="17">5.3.1.24</ecNumber>
        </recommendedName>
    </domain>
</protein>
<dbReference type="EC" id="5.3.1.24" evidence="17"/>
<evidence type="ECO:0000256" key="10">
    <source>
        <dbReference type="ARBA" id="ARBA00022822"/>
    </source>
</evidence>
<dbReference type="PANTHER" id="PTHR22854">
    <property type="entry name" value="TRYPTOPHAN BIOSYNTHESIS PROTEIN"/>
    <property type="match status" value="1"/>
</dbReference>
<sequence length="458" mass="50036">MLNDTILGKIVADKRDTLVTLKQQRPLDSFIADVTDSDRDFYQALRAVSPAFILECKKASPSKGLIREPFDLDEIAQAYLPWASAISCLTDSKYFQGCMAYLKQVRDQVTQPVILKDFIIDPYQIYLGRLHGADATLLMLSVLTDDEYQPLADLAHQLGMGVLTEVSTQDELDRAIALGAKVIGINNRDLRDLSIDLNRTFELGEQIPDDRIIVSESGIYSHQQVRWLHQTADAFLVGSSLMAQDDLNRAVSNLILGEHKVCGLTRPEDAAAAYSAGAKYGGLIFAAKSPRCVNSQQARAVMSAAPLDYVGVFVDEAAEQVAAIANQLKLAAVQLHGNEDGEYIDQLRSLLDQGTAIWKAHGVSDTVPDFERWPADRHLLDSRIGNQSGGTGQTFDWQLLADVDLTNIMIAGGLNLTNVEQAAALNCAGLDFNSGVESAPGMKDHDKIAGVFSALRHY</sequence>
<keyword evidence="14" id="KW-0511">Multifunctional enzyme</keyword>
<feature type="domain" description="Indole-3-glycerol phosphate synthase" evidence="18">
    <location>
        <begin position="8"/>
        <end position="254"/>
    </location>
</feature>
<dbReference type="InterPro" id="IPR001240">
    <property type="entry name" value="PRAI_dom"/>
</dbReference>
<evidence type="ECO:0000256" key="15">
    <source>
        <dbReference type="ARBA" id="ARBA00025592"/>
    </source>
</evidence>
<evidence type="ECO:0000256" key="12">
    <source>
        <dbReference type="ARBA" id="ARBA00023235"/>
    </source>
</evidence>
<evidence type="ECO:0000256" key="17">
    <source>
        <dbReference type="HAMAP-Rule" id="MF_00135"/>
    </source>
</evidence>
<comment type="pathway">
    <text evidence="4 16">Amino-acid biosynthesis; L-tryptophan biosynthesis; L-tryptophan from chorismate: step 4/5.</text>
</comment>
<keyword evidence="13 16" id="KW-0456">Lyase</keyword>
<evidence type="ECO:0000256" key="4">
    <source>
        <dbReference type="ARBA" id="ARBA00004696"/>
    </source>
</evidence>
<evidence type="ECO:0000256" key="2">
    <source>
        <dbReference type="ARBA" id="ARBA00001633"/>
    </source>
</evidence>
<dbReference type="HAMAP" id="MF_00134_B">
    <property type="entry name" value="IGPS_B"/>
    <property type="match status" value="1"/>
</dbReference>
<evidence type="ECO:0000256" key="11">
    <source>
        <dbReference type="ARBA" id="ARBA00023141"/>
    </source>
</evidence>
<evidence type="ECO:0000256" key="6">
    <source>
        <dbReference type="ARBA" id="ARBA00009847"/>
    </source>
</evidence>
<proteinExistence type="inferred from homology"/>
<keyword evidence="21" id="KW-1185">Reference proteome</keyword>
<dbReference type="AlphaFoldDB" id="A0A8J2U370"/>
<evidence type="ECO:0000256" key="5">
    <source>
        <dbReference type="ARBA" id="ARBA00007902"/>
    </source>
</evidence>
<dbReference type="EC" id="4.1.1.48" evidence="16"/>
<keyword evidence="10 16" id="KW-0822">Tryptophan biosynthesis</keyword>
<dbReference type="OrthoDB" id="9804217at2"/>
<dbReference type="GO" id="GO:0004425">
    <property type="term" value="F:indole-3-glycerol-phosphate synthase activity"/>
    <property type="evidence" value="ECO:0007669"/>
    <property type="project" value="UniProtKB-UniRule"/>
</dbReference>
<dbReference type="InterPro" id="IPR013798">
    <property type="entry name" value="Indole-3-glycerol_P_synth_dom"/>
</dbReference>
<keyword evidence="12 17" id="KW-0413">Isomerase</keyword>
<evidence type="ECO:0000256" key="8">
    <source>
        <dbReference type="ARBA" id="ARBA00022605"/>
    </source>
</evidence>
<dbReference type="PROSITE" id="PS00614">
    <property type="entry name" value="IGPS"/>
    <property type="match status" value="1"/>
</dbReference>
<dbReference type="GO" id="GO:0000162">
    <property type="term" value="P:L-tryptophan biosynthetic process"/>
    <property type="evidence" value="ECO:0007669"/>
    <property type="project" value="UniProtKB-UniRule"/>
</dbReference>
<dbReference type="NCBIfam" id="NF006945">
    <property type="entry name" value="PRK09427.1"/>
    <property type="match status" value="1"/>
</dbReference>
<keyword evidence="9 16" id="KW-0210">Decarboxylase</keyword>
<keyword evidence="11 16" id="KW-0057">Aromatic amino acid biosynthesis</keyword>
<dbReference type="SUPFAM" id="SSF51366">
    <property type="entry name" value="Ribulose-phoshate binding barrel"/>
    <property type="match status" value="2"/>
</dbReference>
<dbReference type="UniPathway" id="UPA00035">
    <property type="reaction ID" value="UER00042"/>
</dbReference>
<comment type="catalytic activity">
    <reaction evidence="2 16">
        <text>1-(2-carboxyphenylamino)-1-deoxy-D-ribulose 5-phosphate + H(+) = (1S,2R)-1-C-(indol-3-yl)glycerol 3-phosphate + CO2 + H2O</text>
        <dbReference type="Rhea" id="RHEA:23476"/>
        <dbReference type="ChEBI" id="CHEBI:15377"/>
        <dbReference type="ChEBI" id="CHEBI:15378"/>
        <dbReference type="ChEBI" id="CHEBI:16526"/>
        <dbReference type="ChEBI" id="CHEBI:58613"/>
        <dbReference type="ChEBI" id="CHEBI:58866"/>
        <dbReference type="EC" id="4.1.1.48"/>
    </reaction>
</comment>
<comment type="catalytic activity">
    <reaction evidence="1 17">
        <text>N-(5-phospho-beta-D-ribosyl)anthranilate = 1-(2-carboxyphenylamino)-1-deoxy-D-ribulose 5-phosphate</text>
        <dbReference type="Rhea" id="RHEA:21540"/>
        <dbReference type="ChEBI" id="CHEBI:18277"/>
        <dbReference type="ChEBI" id="CHEBI:58613"/>
        <dbReference type="EC" id="5.3.1.24"/>
    </reaction>
</comment>
<dbReference type="CDD" id="cd00331">
    <property type="entry name" value="IGPS"/>
    <property type="match status" value="1"/>
</dbReference>
<dbReference type="InterPro" id="IPR013785">
    <property type="entry name" value="Aldolase_TIM"/>
</dbReference>
<dbReference type="RefSeq" id="WP_087504830.1">
    <property type="nucleotide sequence ID" value="NZ_BMDX01000003.1"/>
</dbReference>
<dbReference type="HAMAP" id="MF_00135">
    <property type="entry name" value="PRAI"/>
    <property type="match status" value="1"/>
</dbReference>
<dbReference type="EMBL" id="BMDX01000003">
    <property type="protein sequence ID" value="GGA69456.1"/>
    <property type="molecule type" value="Genomic_DNA"/>
</dbReference>